<dbReference type="PANTHER" id="PTHR23150:SF19">
    <property type="entry name" value="FORMYLGLYCINE-GENERATING ENZYME"/>
    <property type="match status" value="1"/>
</dbReference>
<dbReference type="Pfam" id="PF03781">
    <property type="entry name" value="FGE-sulfatase"/>
    <property type="match status" value="1"/>
</dbReference>
<dbReference type="InterPro" id="IPR005532">
    <property type="entry name" value="SUMF_dom"/>
</dbReference>
<dbReference type="PANTHER" id="PTHR23150">
    <property type="entry name" value="SULFATASE MODIFYING FACTOR 1, 2"/>
    <property type="match status" value="1"/>
</dbReference>
<evidence type="ECO:0000259" key="1">
    <source>
        <dbReference type="Pfam" id="PF03781"/>
    </source>
</evidence>
<evidence type="ECO:0000313" key="4">
    <source>
        <dbReference type="Proteomes" id="UP000187313"/>
    </source>
</evidence>
<dbReference type="InterPro" id="IPR042095">
    <property type="entry name" value="SUMF_sf"/>
</dbReference>
<dbReference type="SUPFAM" id="SSF56436">
    <property type="entry name" value="C-type lectin-like"/>
    <property type="match status" value="1"/>
</dbReference>
<dbReference type="Proteomes" id="UP000187313">
    <property type="component" value="Unassembled WGS sequence"/>
</dbReference>
<dbReference type="InterPro" id="IPR016187">
    <property type="entry name" value="CTDL_fold"/>
</dbReference>
<evidence type="ECO:0000313" key="2">
    <source>
        <dbReference type="EMBL" id="OMD56095.1"/>
    </source>
</evidence>
<dbReference type="OrthoDB" id="9768004at2"/>
<dbReference type="GO" id="GO:0120147">
    <property type="term" value="F:formylglycine-generating oxidase activity"/>
    <property type="evidence" value="ECO:0007669"/>
    <property type="project" value="TreeGrafter"/>
</dbReference>
<evidence type="ECO:0000313" key="3">
    <source>
        <dbReference type="EMBL" id="OME69484.1"/>
    </source>
</evidence>
<organism evidence="3 5">
    <name type="scientific">Paenibacillus odorifer</name>
    <dbReference type="NCBI Taxonomy" id="189426"/>
    <lineage>
        <taxon>Bacteria</taxon>
        <taxon>Bacillati</taxon>
        <taxon>Bacillota</taxon>
        <taxon>Bacilli</taxon>
        <taxon>Bacillales</taxon>
        <taxon>Paenibacillaceae</taxon>
        <taxon>Paenibacillus</taxon>
    </lineage>
</organism>
<keyword evidence="4" id="KW-1185">Reference proteome</keyword>
<comment type="caution">
    <text evidence="3">The sequence shown here is derived from an EMBL/GenBank/DDBJ whole genome shotgun (WGS) entry which is preliminary data.</text>
</comment>
<proteinExistence type="predicted"/>
<dbReference type="Proteomes" id="UP000187425">
    <property type="component" value="Unassembled WGS sequence"/>
</dbReference>
<gene>
    <name evidence="2" type="ORF">BSK51_02250</name>
    <name evidence="3" type="ORF">BSK65_15460</name>
</gene>
<dbReference type="RefSeq" id="WP_076285082.1">
    <property type="nucleotide sequence ID" value="NZ_MPTD01000001.1"/>
</dbReference>
<name>A0A1R0ZGQ3_9BACL</name>
<evidence type="ECO:0000313" key="5">
    <source>
        <dbReference type="Proteomes" id="UP000187425"/>
    </source>
</evidence>
<dbReference type="EMBL" id="MPTD01000001">
    <property type="protein sequence ID" value="OMD56095.1"/>
    <property type="molecule type" value="Genomic_DNA"/>
</dbReference>
<dbReference type="Gene3D" id="3.90.1580.10">
    <property type="entry name" value="paralog of FGE (formylglycine-generating enzyme)"/>
    <property type="match status" value="1"/>
</dbReference>
<dbReference type="AlphaFoldDB" id="A0A1R0ZGQ3"/>
<reference evidence="3 5" key="1">
    <citation type="submission" date="2016-11" db="EMBL/GenBank/DDBJ databases">
        <title>Paenibacillus species isolates.</title>
        <authorList>
            <person name="Beno S.M."/>
        </authorList>
    </citation>
    <scope>NUCLEOTIDE SEQUENCE [LARGE SCALE GENOMIC DNA]</scope>
    <source>
        <strain evidence="3 5">FSL H7-0443</strain>
        <strain evidence="2 4">FSL R5-0923</strain>
    </source>
</reference>
<feature type="domain" description="Sulfatase-modifying factor enzyme-like" evidence="1">
    <location>
        <begin position="22"/>
        <end position="252"/>
    </location>
</feature>
<sequence length="258" mass="30051">MTLGQYGNNSEGFIKDIMNMMVRIEGGVVELRDYINTNKWLSSNYTLSDPGRGSDRKVILLNETIEPFYVMKYPVTRQLYHFIMDEEEVEPDASNLPITQVSWLDTLVFCNKLSRVLDRTECYTITRESESTIYNKEANGFRLLSDAEWQYACKAGTKGYRYERIDKIAWYKENSNGSAQEVGKMLSNPWGLYDMIGNVWEWCWDLYDTDRYGNYRVFRGGSWAEVENNCGSTVRRKSMPDFKIDDLGFRIAFGARID</sequence>
<accession>A0A1R0ZGQ3</accession>
<protein>
    <recommendedName>
        <fullName evidence="1">Sulfatase-modifying factor enzyme-like domain-containing protein</fullName>
    </recommendedName>
</protein>
<dbReference type="InterPro" id="IPR051043">
    <property type="entry name" value="Sulfatase_Mod_Factor_Kinase"/>
</dbReference>
<dbReference type="EMBL" id="MPTW01000007">
    <property type="protein sequence ID" value="OME69484.1"/>
    <property type="molecule type" value="Genomic_DNA"/>
</dbReference>